<name>A0A077RC60_9BASI</name>
<dbReference type="EMBL" id="HG529701">
    <property type="protein sequence ID" value="CDI56816.1"/>
    <property type="molecule type" value="Genomic_DNA"/>
</dbReference>
<dbReference type="InterPro" id="IPR000073">
    <property type="entry name" value="AB_hydrolase_1"/>
</dbReference>
<feature type="domain" description="AB hydrolase-1" evidence="1">
    <location>
        <begin position="37"/>
        <end position="295"/>
    </location>
</feature>
<sequence length="402" mass="45689">MAISTERVCIRHRTSDDFPLAVVIFRPKLKEQVKASVIFANATGVQGRFYHNVAAWLSQNGVAAYTFDYRFSGASFPLEYDPAKLAEDEDYFEQALRQCPEHVDLTTTWCKVDLASIVRHAYESNLHADVTIIGHSLGGHLMAILPHNHIYGPDAKVKRLLNVCGGNAFVLNQKDPEAAEFGFMEIVVKPLAEEKIFRAANLGLGYDLPYGPGIEWVQWYFHPLFAFNRPDNLKLARGLKGIPLLYVGFEDDEKIGKSMMQKYLDVFDHSDRLKQSLWIDPNKKGWPKCGHVHAFAKNKEAKLVPVEHGEAYASQDDFENAISKKLKPPQDTLNKEDSIWKLFLDYTLGNEVDKSEAEYKVWTPGDERDVVREWNEDAEARAKNPRVEDLILGLTRPKRANL</sequence>
<organism evidence="2">
    <name type="scientific">Melanopsichium pennsylvanicum 4</name>
    <dbReference type="NCBI Taxonomy" id="1398559"/>
    <lineage>
        <taxon>Eukaryota</taxon>
        <taxon>Fungi</taxon>
        <taxon>Dikarya</taxon>
        <taxon>Basidiomycota</taxon>
        <taxon>Ustilaginomycotina</taxon>
        <taxon>Ustilaginomycetes</taxon>
        <taxon>Ustilaginales</taxon>
        <taxon>Ustilaginaceae</taxon>
        <taxon>Melanopsichium</taxon>
    </lineage>
</organism>
<accession>A0A077RC60</accession>
<dbReference type="SUPFAM" id="SSF53474">
    <property type="entry name" value="alpha/beta-Hydrolases"/>
    <property type="match status" value="1"/>
</dbReference>
<evidence type="ECO:0000259" key="1">
    <source>
        <dbReference type="Pfam" id="PF12697"/>
    </source>
</evidence>
<dbReference type="InterPro" id="IPR029058">
    <property type="entry name" value="AB_hydrolase_fold"/>
</dbReference>
<evidence type="ECO:0000313" key="2">
    <source>
        <dbReference type="EMBL" id="CDI56816.1"/>
    </source>
</evidence>
<dbReference type="Gene3D" id="3.40.50.1820">
    <property type="entry name" value="alpha/beta hydrolase"/>
    <property type="match status" value="1"/>
</dbReference>
<protein>
    <recommendedName>
        <fullName evidence="1">AB hydrolase-1 domain-containing protein</fullName>
    </recommendedName>
</protein>
<dbReference type="AlphaFoldDB" id="A0A077RC60"/>
<reference evidence="2" key="1">
    <citation type="journal article" date="2014" name="Genome Biol. Evol.">
        <title>Gene Loss Rather Than Gene Gain Is Associated with a Host Jump from Monocots to Dicots in the Smut Fungus Melanopsichium pennsylvanicum.</title>
        <authorList>
            <person name="Sharma R."/>
            <person name="Mishra B."/>
            <person name="Runge F."/>
            <person name="Thines M."/>
        </authorList>
    </citation>
    <scope>NUCLEOTIDE SEQUENCE</scope>
    <source>
        <strain evidence="2">4</strain>
    </source>
</reference>
<proteinExistence type="predicted"/>
<dbReference type="Pfam" id="PF12697">
    <property type="entry name" value="Abhydrolase_6"/>
    <property type="match status" value="1"/>
</dbReference>